<keyword evidence="2" id="KW-1185">Reference proteome</keyword>
<accession>A0ACD5C570</accession>
<organism evidence="1 2">
    <name type="scientific">Sphingobacterium thalpophilum</name>
    <dbReference type="NCBI Taxonomy" id="259"/>
    <lineage>
        <taxon>Bacteria</taxon>
        <taxon>Pseudomonadati</taxon>
        <taxon>Bacteroidota</taxon>
        <taxon>Sphingobacteriia</taxon>
        <taxon>Sphingobacteriales</taxon>
        <taxon>Sphingobacteriaceae</taxon>
        <taxon>Sphingobacterium</taxon>
    </lineage>
</organism>
<reference evidence="1" key="1">
    <citation type="submission" date="2024-04" db="EMBL/GenBank/DDBJ databases">
        <title>Complete genome sequence of Sphingobacterium thalpophiium BAA-1094.</title>
        <authorList>
            <person name="Adaikpoh B.I."/>
        </authorList>
    </citation>
    <scope>NUCLEOTIDE SEQUENCE</scope>
    <source>
        <strain evidence="1">BAA-1094</strain>
    </source>
</reference>
<protein>
    <submittedName>
        <fullName evidence="1">Uncharacterized protein</fullName>
    </submittedName>
</protein>
<sequence>MDKISYTEMLKILDRCRYQSSDETLSITFLKCDRKRGTGGQWQTIEKAQICGLPYSVRENEMRGIVNLESGIKSAFHIQLVFEINGKRVFK</sequence>
<gene>
    <name evidence="1" type="ORF">AACH28_04620</name>
</gene>
<evidence type="ECO:0000313" key="1">
    <source>
        <dbReference type="EMBL" id="WZN56817.1"/>
    </source>
</evidence>
<proteinExistence type="predicted"/>
<name>A0ACD5C570_9SPHI</name>
<dbReference type="EMBL" id="CP151087">
    <property type="protein sequence ID" value="WZN56817.1"/>
    <property type="molecule type" value="Genomic_DNA"/>
</dbReference>
<evidence type="ECO:0000313" key="2">
    <source>
        <dbReference type="Proteomes" id="UP001485301"/>
    </source>
</evidence>
<dbReference type="Proteomes" id="UP001485301">
    <property type="component" value="Chromosome"/>
</dbReference>